<feature type="region of interest" description="Disordered" evidence="1">
    <location>
        <begin position="216"/>
        <end position="314"/>
    </location>
</feature>
<evidence type="ECO:0000313" key="2">
    <source>
        <dbReference type="EMBL" id="POY71816.1"/>
    </source>
</evidence>
<organism evidence="2 3">
    <name type="scientific">Rhodotorula taiwanensis</name>
    <dbReference type="NCBI Taxonomy" id="741276"/>
    <lineage>
        <taxon>Eukaryota</taxon>
        <taxon>Fungi</taxon>
        <taxon>Dikarya</taxon>
        <taxon>Basidiomycota</taxon>
        <taxon>Pucciniomycotina</taxon>
        <taxon>Microbotryomycetes</taxon>
        <taxon>Sporidiobolales</taxon>
        <taxon>Sporidiobolaceae</taxon>
        <taxon>Rhodotorula</taxon>
    </lineage>
</organism>
<keyword evidence="3" id="KW-1185">Reference proteome</keyword>
<dbReference type="AlphaFoldDB" id="A0A2S5B4Y0"/>
<feature type="compositionally biased region" description="Pro residues" evidence="1">
    <location>
        <begin position="138"/>
        <end position="148"/>
    </location>
</feature>
<feature type="compositionally biased region" description="Basic and acidic residues" evidence="1">
    <location>
        <begin position="18"/>
        <end position="27"/>
    </location>
</feature>
<evidence type="ECO:0000256" key="1">
    <source>
        <dbReference type="SAM" id="MobiDB-lite"/>
    </source>
</evidence>
<evidence type="ECO:0000313" key="3">
    <source>
        <dbReference type="Proteomes" id="UP000237144"/>
    </source>
</evidence>
<protein>
    <submittedName>
        <fullName evidence="2">Uncharacterized protein</fullName>
    </submittedName>
</protein>
<name>A0A2S5B4Y0_9BASI</name>
<feature type="compositionally biased region" description="Low complexity" evidence="1">
    <location>
        <begin position="128"/>
        <end position="137"/>
    </location>
</feature>
<proteinExistence type="predicted"/>
<sequence>MSHAASLSSQAAPCPPPPHRDTPDHHPLNASSSSFNMPTASSSSSMSHSQPRALNKATSFADLRFGKSRLFKRFHRKGDFDFGCAGEESTLGTVADSDHAGPYSHERPPPVPSKSVRSYDTSRPSLELSLPSTSRLPAAPPPPRPAPYRFPLTAPPTAEELRRLEREREEALAAQAALEYMTTNSHARKHSRSSSLAQADASNSLAAIMEGVQAMQTGPSGNASRRPSHAAGLGATPDLAPAAPILERSISTSSRQSAASGSDHSTSSRPRTNDSLPSFVDTASTVDSNGSFPPSPVQSPLFRSRPTCTGTGGLPPNGVKVDFDAIAHQPRGYSFI</sequence>
<comment type="caution">
    <text evidence="2">The sequence shown here is derived from an EMBL/GenBank/DDBJ whole genome shotgun (WGS) entry which is preliminary data.</text>
</comment>
<feature type="compositionally biased region" description="Polar residues" evidence="1">
    <location>
        <begin position="269"/>
        <end position="292"/>
    </location>
</feature>
<reference evidence="2 3" key="1">
    <citation type="journal article" date="2018" name="Front. Microbiol.">
        <title>Prospects for Fungal Bioremediation of Acidic Radioactive Waste Sites: Characterization and Genome Sequence of Rhodotorula taiwanensis MD1149.</title>
        <authorList>
            <person name="Tkavc R."/>
            <person name="Matrosova V.Y."/>
            <person name="Grichenko O.E."/>
            <person name="Gostincar C."/>
            <person name="Volpe R.P."/>
            <person name="Klimenkova P."/>
            <person name="Gaidamakova E.K."/>
            <person name="Zhou C.E."/>
            <person name="Stewart B.J."/>
            <person name="Lyman M.G."/>
            <person name="Malfatti S.A."/>
            <person name="Rubinfeld B."/>
            <person name="Courtot M."/>
            <person name="Singh J."/>
            <person name="Dalgard C.L."/>
            <person name="Hamilton T."/>
            <person name="Frey K.G."/>
            <person name="Gunde-Cimerman N."/>
            <person name="Dugan L."/>
            <person name="Daly M.J."/>
        </authorList>
    </citation>
    <scope>NUCLEOTIDE SEQUENCE [LARGE SCALE GENOMIC DNA]</scope>
    <source>
        <strain evidence="2 3">MD1149</strain>
    </source>
</reference>
<feature type="region of interest" description="Disordered" evidence="1">
    <location>
        <begin position="1"/>
        <end position="59"/>
    </location>
</feature>
<feature type="compositionally biased region" description="Polar residues" evidence="1">
    <location>
        <begin position="1"/>
        <end position="11"/>
    </location>
</feature>
<accession>A0A2S5B4Y0</accession>
<dbReference type="EMBL" id="PJQD01000072">
    <property type="protein sequence ID" value="POY71816.1"/>
    <property type="molecule type" value="Genomic_DNA"/>
</dbReference>
<feature type="compositionally biased region" description="Polar residues" evidence="1">
    <location>
        <begin position="216"/>
        <end position="225"/>
    </location>
</feature>
<feature type="compositionally biased region" description="Low complexity" evidence="1">
    <location>
        <begin position="31"/>
        <end position="49"/>
    </location>
</feature>
<dbReference type="OrthoDB" id="2529409at2759"/>
<feature type="region of interest" description="Disordered" evidence="1">
    <location>
        <begin position="92"/>
        <end position="157"/>
    </location>
</feature>
<gene>
    <name evidence="2" type="ORF">BMF94_5177</name>
</gene>
<feature type="compositionally biased region" description="Basic and acidic residues" evidence="1">
    <location>
        <begin position="96"/>
        <end position="108"/>
    </location>
</feature>
<feature type="compositionally biased region" description="Low complexity" evidence="1">
    <location>
        <begin position="249"/>
        <end position="268"/>
    </location>
</feature>
<dbReference type="Proteomes" id="UP000237144">
    <property type="component" value="Unassembled WGS sequence"/>
</dbReference>